<keyword evidence="11" id="KW-0066">ATP synthesis</keyword>
<evidence type="ECO:0000256" key="3">
    <source>
        <dbReference type="ARBA" id="ARBA00022448"/>
    </source>
</evidence>
<comment type="subcellular location">
    <subcellularLocation>
        <location evidence="1 12">Mitochondrion membrane</location>
        <topology evidence="1 12">Single-pass membrane protein</topology>
    </subcellularLocation>
</comment>
<dbReference type="Pfam" id="PF00895">
    <property type="entry name" value="ATP-synt_8"/>
    <property type="match status" value="1"/>
</dbReference>
<dbReference type="EMBL" id="AB478555">
    <property type="protein sequence ID" value="BAH86084.1"/>
    <property type="molecule type" value="Genomic_DNA"/>
</dbReference>
<evidence type="ECO:0000256" key="12">
    <source>
        <dbReference type="RuleBase" id="RU003661"/>
    </source>
</evidence>
<evidence type="ECO:0000256" key="11">
    <source>
        <dbReference type="ARBA" id="ARBA00023310"/>
    </source>
</evidence>
<accession>C6L2M4</accession>
<name>C6L2M4_BRABE</name>
<evidence type="ECO:0000256" key="2">
    <source>
        <dbReference type="ARBA" id="ARBA00008892"/>
    </source>
</evidence>
<dbReference type="PANTHER" id="PTHR39937:SF1">
    <property type="entry name" value="ATP SYNTHASE PROTEIN 8"/>
    <property type="match status" value="1"/>
</dbReference>
<evidence type="ECO:0000256" key="1">
    <source>
        <dbReference type="ARBA" id="ARBA00004304"/>
    </source>
</evidence>
<evidence type="ECO:0000256" key="6">
    <source>
        <dbReference type="ARBA" id="ARBA00022781"/>
    </source>
</evidence>
<evidence type="ECO:0000256" key="5">
    <source>
        <dbReference type="ARBA" id="ARBA00022692"/>
    </source>
</evidence>
<evidence type="ECO:0000313" key="14">
    <source>
        <dbReference type="EMBL" id="BAH86084.1"/>
    </source>
</evidence>
<comment type="similarity">
    <text evidence="2 12">Belongs to the ATPase protein 8 family.</text>
</comment>
<keyword evidence="5 12" id="KW-0812">Transmembrane</keyword>
<geneLocation type="mitochondrion" evidence="14"/>
<dbReference type="InterPro" id="IPR001421">
    <property type="entry name" value="ATP8_metazoa"/>
</dbReference>
<keyword evidence="6 12" id="KW-0375">Hydrogen ion transport</keyword>
<dbReference type="GO" id="GO:0015986">
    <property type="term" value="P:proton motive force-driven ATP synthesis"/>
    <property type="evidence" value="ECO:0007669"/>
    <property type="project" value="InterPro"/>
</dbReference>
<keyword evidence="10 13" id="KW-0472">Membrane</keyword>
<dbReference type="InterPro" id="IPR050635">
    <property type="entry name" value="ATPase_protein_8"/>
</dbReference>
<proteinExistence type="inferred from homology"/>
<evidence type="ECO:0000256" key="9">
    <source>
        <dbReference type="ARBA" id="ARBA00023128"/>
    </source>
</evidence>
<keyword evidence="9 12" id="KW-0496">Mitochondrion</keyword>
<dbReference type="GO" id="GO:0031966">
    <property type="term" value="C:mitochondrial membrane"/>
    <property type="evidence" value="ECO:0007669"/>
    <property type="project" value="UniProtKB-SubCell"/>
</dbReference>
<evidence type="ECO:0000256" key="10">
    <source>
        <dbReference type="ARBA" id="ARBA00023136"/>
    </source>
</evidence>
<evidence type="ECO:0000256" key="8">
    <source>
        <dbReference type="ARBA" id="ARBA00023065"/>
    </source>
</evidence>
<dbReference type="AlphaFoldDB" id="C6L2M4"/>
<gene>
    <name evidence="14" type="primary">ATP8</name>
</gene>
<evidence type="ECO:0000256" key="4">
    <source>
        <dbReference type="ARBA" id="ARBA00022547"/>
    </source>
</evidence>
<reference evidence="14" key="1">
    <citation type="submission" date="2009-01" db="EMBL/GenBank/DDBJ databases">
        <title>Branchiostoma mitochondrial DNA, complete genome.</title>
        <authorList>
            <person name="Takada Y."/>
            <person name="Imai T."/>
        </authorList>
    </citation>
    <scope>NUCLEOTIDE SEQUENCE</scope>
    <source>
        <strain evidence="14">Bb-T02</strain>
    </source>
</reference>
<dbReference type="GO" id="GO:0045259">
    <property type="term" value="C:proton-transporting ATP synthase complex"/>
    <property type="evidence" value="ECO:0007669"/>
    <property type="project" value="UniProtKB-KW"/>
</dbReference>
<keyword evidence="8 12" id="KW-0406">Ion transport</keyword>
<keyword evidence="7 13" id="KW-1133">Transmembrane helix</keyword>
<keyword evidence="4 12" id="KW-0138">CF(0)</keyword>
<keyword evidence="3 12" id="KW-0813">Transport</keyword>
<evidence type="ECO:0000256" key="7">
    <source>
        <dbReference type="ARBA" id="ARBA00022989"/>
    </source>
</evidence>
<feature type="transmembrane region" description="Helical" evidence="13">
    <location>
        <begin position="6"/>
        <end position="25"/>
    </location>
</feature>
<dbReference type="PANTHER" id="PTHR39937">
    <property type="entry name" value="ATP SYNTHASE PROTEIN 8"/>
    <property type="match status" value="1"/>
</dbReference>
<sequence>MPQLNPIPWVFLFALAWGVLIFWGLHKFTNIINPIMEMDNENVSGDQKEYLWPW</sequence>
<protein>
    <recommendedName>
        <fullName evidence="12">ATP synthase complex subunit 8</fullName>
    </recommendedName>
</protein>
<dbReference type="GO" id="GO:0015078">
    <property type="term" value="F:proton transmembrane transporter activity"/>
    <property type="evidence" value="ECO:0007669"/>
    <property type="project" value="InterPro"/>
</dbReference>
<evidence type="ECO:0000256" key="13">
    <source>
        <dbReference type="SAM" id="Phobius"/>
    </source>
</evidence>
<organism evidence="14">
    <name type="scientific">Branchiostoma belcheri</name>
    <name type="common">Amphioxus</name>
    <dbReference type="NCBI Taxonomy" id="7741"/>
    <lineage>
        <taxon>Eukaryota</taxon>
        <taxon>Metazoa</taxon>
        <taxon>Chordata</taxon>
        <taxon>Cephalochordata</taxon>
        <taxon>Leptocardii</taxon>
        <taxon>Amphioxiformes</taxon>
        <taxon>Branchiostomatidae</taxon>
        <taxon>Branchiostoma</taxon>
    </lineage>
</organism>